<feature type="domain" description="PepSY" evidence="2">
    <location>
        <begin position="25"/>
        <end position="79"/>
    </location>
</feature>
<keyword evidence="1" id="KW-0732">Signal</keyword>
<evidence type="ECO:0000259" key="2">
    <source>
        <dbReference type="Pfam" id="PF03413"/>
    </source>
</evidence>
<dbReference type="Proteomes" id="UP000318199">
    <property type="component" value="Unassembled WGS sequence"/>
</dbReference>
<dbReference type="EMBL" id="VOBQ01000015">
    <property type="protein sequence ID" value="TWO69465.1"/>
    <property type="molecule type" value="Genomic_DNA"/>
</dbReference>
<gene>
    <name evidence="3" type="ORF">FN976_19455</name>
</gene>
<protein>
    <submittedName>
        <fullName evidence="3">PepSY domain-containing protein</fullName>
    </submittedName>
</protein>
<name>A0A562ZMB5_9BURK</name>
<sequence>MTLPFTRLLAAALLAAALLPAAAAVNRDQAAAAAQRESGGRVLSVDRADANGRSVWRVKVVTKNGDVRVFLVDADSGQVQ</sequence>
<organism evidence="3 4">
    <name type="scientific">Caenimonas sedimenti</name>
    <dbReference type="NCBI Taxonomy" id="2596921"/>
    <lineage>
        <taxon>Bacteria</taxon>
        <taxon>Pseudomonadati</taxon>
        <taxon>Pseudomonadota</taxon>
        <taxon>Betaproteobacteria</taxon>
        <taxon>Burkholderiales</taxon>
        <taxon>Comamonadaceae</taxon>
        <taxon>Caenimonas</taxon>
    </lineage>
</organism>
<feature type="signal peptide" evidence="1">
    <location>
        <begin position="1"/>
        <end position="23"/>
    </location>
</feature>
<keyword evidence="4" id="KW-1185">Reference proteome</keyword>
<reference evidence="3 4" key="1">
    <citation type="submission" date="2019-07" db="EMBL/GenBank/DDBJ databases">
        <title>Caenimonas sedimenti sp. nov., isolated from activated sludge.</title>
        <authorList>
            <person name="Xu J."/>
        </authorList>
    </citation>
    <scope>NUCLEOTIDE SEQUENCE [LARGE SCALE GENOMIC DNA]</scope>
    <source>
        <strain evidence="3 4">HX-9-20</strain>
    </source>
</reference>
<dbReference type="AlphaFoldDB" id="A0A562ZMB5"/>
<evidence type="ECO:0000313" key="3">
    <source>
        <dbReference type="EMBL" id="TWO69465.1"/>
    </source>
</evidence>
<dbReference type="InterPro" id="IPR025711">
    <property type="entry name" value="PepSY"/>
</dbReference>
<dbReference type="Pfam" id="PF03413">
    <property type="entry name" value="PepSY"/>
    <property type="match status" value="1"/>
</dbReference>
<dbReference type="RefSeq" id="WP_145894723.1">
    <property type="nucleotide sequence ID" value="NZ_VOBQ01000015.1"/>
</dbReference>
<accession>A0A562ZMB5</accession>
<proteinExistence type="predicted"/>
<dbReference type="OrthoDB" id="8913913at2"/>
<comment type="caution">
    <text evidence="3">The sequence shown here is derived from an EMBL/GenBank/DDBJ whole genome shotgun (WGS) entry which is preliminary data.</text>
</comment>
<evidence type="ECO:0000256" key="1">
    <source>
        <dbReference type="SAM" id="SignalP"/>
    </source>
</evidence>
<feature type="chain" id="PRO_5022088704" evidence="1">
    <location>
        <begin position="24"/>
        <end position="80"/>
    </location>
</feature>
<evidence type="ECO:0000313" key="4">
    <source>
        <dbReference type="Proteomes" id="UP000318199"/>
    </source>
</evidence>
<dbReference type="Gene3D" id="3.10.450.40">
    <property type="match status" value="1"/>
</dbReference>